<reference evidence="3" key="1">
    <citation type="submission" date="2025-08" db="UniProtKB">
        <authorList>
            <consortium name="RefSeq"/>
        </authorList>
    </citation>
    <scope>IDENTIFICATION</scope>
</reference>
<evidence type="ECO:0000313" key="3">
    <source>
        <dbReference type="RefSeq" id="XP_026193685.1"/>
    </source>
</evidence>
<accession>A0A6P6S327</accession>
<evidence type="ECO:0000256" key="1">
    <source>
        <dbReference type="SAM" id="MobiDB-lite"/>
    </source>
</evidence>
<organism evidence="2 3">
    <name type="scientific">Cyclospora cayetanensis</name>
    <dbReference type="NCBI Taxonomy" id="88456"/>
    <lineage>
        <taxon>Eukaryota</taxon>
        <taxon>Sar</taxon>
        <taxon>Alveolata</taxon>
        <taxon>Apicomplexa</taxon>
        <taxon>Conoidasida</taxon>
        <taxon>Coccidia</taxon>
        <taxon>Eucoccidiorida</taxon>
        <taxon>Eimeriorina</taxon>
        <taxon>Eimeriidae</taxon>
        <taxon>Cyclospora</taxon>
    </lineage>
</organism>
<dbReference type="Proteomes" id="UP000515125">
    <property type="component" value="Unplaced"/>
</dbReference>
<evidence type="ECO:0000313" key="2">
    <source>
        <dbReference type="Proteomes" id="UP000515125"/>
    </source>
</evidence>
<protein>
    <submittedName>
        <fullName evidence="3">Uncharacterized protein LOC34619039</fullName>
    </submittedName>
</protein>
<sequence length="482" mass="51987">MKARGAAAGSCRCNAFALASLIKDAPRYRLRPSFSFLWFLLVTLPCFQATTPAAASCLPALIPQRMALCGSRCASMASHSRGSPVACIGFPVASMQDLWRRLWRREPAAAVARAAAATAGSEEKATAKTKKETEAKRGYADLLYEDWQSDAPQSRQQATHFSNREGEEESTASSSYASSESSASPDSTTAEPLLSEGSMGSAAAAAEEVRAAARWFEHQRGMWRSKTAAKIQVQLEALVKAQETAREEQNRRQKPNRPRRLVFSPPSLKERGWLAARSCKAGKNPLSCILYAATPPGRLAVAPASSISAATDKSDIPWVSFSGLARLNRTEPLRAKALWFGHQAPEFASFYESAPPHVLLLRFLLDQKHAIPCLLAAACCGSAFVARAKLSRLFVSFILSSTVWSRYSLWSPLVHAPPALALLLLRLMLQGAVAAGGAATAACRRSLEELEAALLESAIESNFPNEGLDEILATASHPTSNK</sequence>
<feature type="compositionally biased region" description="Polar residues" evidence="1">
    <location>
        <begin position="150"/>
        <end position="161"/>
    </location>
</feature>
<dbReference type="RefSeq" id="XP_026193685.1">
    <property type="nucleotide sequence ID" value="XM_026337900.1"/>
</dbReference>
<dbReference type="GeneID" id="34619039"/>
<dbReference type="AlphaFoldDB" id="A0A6P6S327"/>
<dbReference type="OrthoDB" id="10671413at2759"/>
<gene>
    <name evidence="3" type="primary">LOC34619039</name>
</gene>
<proteinExistence type="predicted"/>
<feature type="region of interest" description="Disordered" evidence="1">
    <location>
        <begin position="150"/>
        <end position="201"/>
    </location>
</feature>
<keyword evidence="2" id="KW-1185">Reference proteome</keyword>
<name>A0A6P6S327_9EIME</name>
<feature type="compositionally biased region" description="Low complexity" evidence="1">
    <location>
        <begin position="171"/>
        <end position="191"/>
    </location>
</feature>